<evidence type="ECO:0000256" key="1">
    <source>
        <dbReference type="SAM" id="SignalP"/>
    </source>
</evidence>
<organism evidence="2 3">
    <name type="scientific">Marinomonas fungiae</name>
    <dbReference type="NCBI Taxonomy" id="1137284"/>
    <lineage>
        <taxon>Bacteria</taxon>
        <taxon>Pseudomonadati</taxon>
        <taxon>Pseudomonadota</taxon>
        <taxon>Gammaproteobacteria</taxon>
        <taxon>Oceanospirillales</taxon>
        <taxon>Oceanospirillaceae</taxon>
        <taxon>Marinomonas</taxon>
    </lineage>
</organism>
<evidence type="ECO:0000313" key="2">
    <source>
        <dbReference type="EMBL" id="CUB06371.1"/>
    </source>
</evidence>
<dbReference type="Proteomes" id="UP000182769">
    <property type="component" value="Unassembled WGS sequence"/>
</dbReference>
<proteinExistence type="predicted"/>
<dbReference type="STRING" id="1137284.GCA_001418205_03543"/>
<keyword evidence="3" id="KW-1185">Reference proteome</keyword>
<accession>A0A0K6ITD1</accession>
<gene>
    <name evidence="2" type="ORF">Ga0061065_11730</name>
</gene>
<sequence length="135" mass="15358">MLNKDEALKYLYLTCVLLFSLPAFSADNDWLKNITGDYEGEIYNDNVMTSAVTSFYVNKEGEVIGTYLIVEDDNDNEPGILTNLRVIGENSVSMTWIDKYGQGTLNVLFSEDFDAFTGFWGTETVYVNLPWYGER</sequence>
<feature type="signal peptide" evidence="1">
    <location>
        <begin position="1"/>
        <end position="25"/>
    </location>
</feature>
<protein>
    <submittedName>
        <fullName evidence="2">Uncharacterized protein</fullName>
    </submittedName>
</protein>
<evidence type="ECO:0000313" key="3">
    <source>
        <dbReference type="Proteomes" id="UP000182769"/>
    </source>
</evidence>
<feature type="chain" id="PRO_5005505624" evidence="1">
    <location>
        <begin position="26"/>
        <end position="135"/>
    </location>
</feature>
<dbReference type="EMBL" id="CYHG01000017">
    <property type="protein sequence ID" value="CUB06371.1"/>
    <property type="molecule type" value="Genomic_DNA"/>
</dbReference>
<dbReference type="AlphaFoldDB" id="A0A0K6ITD1"/>
<name>A0A0K6ITD1_9GAMM</name>
<reference evidence="3" key="1">
    <citation type="submission" date="2015-08" db="EMBL/GenBank/DDBJ databases">
        <authorList>
            <person name="Varghese N."/>
        </authorList>
    </citation>
    <scope>NUCLEOTIDE SEQUENCE [LARGE SCALE GENOMIC DNA]</scope>
    <source>
        <strain evidence="3">JCM 18476</strain>
    </source>
</reference>
<keyword evidence="1" id="KW-0732">Signal</keyword>